<evidence type="ECO:0000256" key="1">
    <source>
        <dbReference type="ARBA" id="ARBA00004173"/>
    </source>
</evidence>
<evidence type="ECO:0000256" key="5">
    <source>
        <dbReference type="ARBA" id="ARBA00023274"/>
    </source>
</evidence>
<keyword evidence="3" id="KW-0689">Ribosomal protein</keyword>
<keyword evidence="4" id="KW-0496">Mitochondrion</keyword>
<dbReference type="AlphaFoldDB" id="A0AAN9H912"/>
<reference evidence="8 9" key="1">
    <citation type="submission" date="2024-02" db="EMBL/GenBank/DDBJ databases">
        <title>Chromosome-level genome assembly of the Eurasian Minnow (Phoxinus phoxinus).</title>
        <authorList>
            <person name="Oriowo T.O."/>
            <person name="Martin S."/>
            <person name="Stange M."/>
            <person name="Chrysostomakis Y."/>
            <person name="Brown T."/>
            <person name="Winkler S."/>
            <person name="Kukowka S."/>
            <person name="Myers E.W."/>
            <person name="Bohne A."/>
        </authorList>
    </citation>
    <scope>NUCLEOTIDE SEQUENCE [LARGE SCALE GENOMIC DNA]</scope>
    <source>
        <strain evidence="8">ZFMK-TIS-60720</strain>
        <tissue evidence="8">Whole Organism</tissue>
    </source>
</reference>
<gene>
    <name evidence="8" type="ORF">R3I93_010076</name>
</gene>
<dbReference type="GO" id="GO:0003735">
    <property type="term" value="F:structural constituent of ribosome"/>
    <property type="evidence" value="ECO:0007669"/>
    <property type="project" value="InterPro"/>
</dbReference>
<feature type="region of interest" description="Disordered" evidence="7">
    <location>
        <begin position="228"/>
        <end position="252"/>
    </location>
</feature>
<dbReference type="InterPro" id="IPR036049">
    <property type="entry name" value="Ribosomal_uL29_sf"/>
</dbReference>
<feature type="compositionally biased region" description="Basic and acidic residues" evidence="7">
    <location>
        <begin position="228"/>
        <end position="241"/>
    </location>
</feature>
<dbReference type="Pfam" id="PF06984">
    <property type="entry name" value="MRP-L47"/>
    <property type="match status" value="1"/>
</dbReference>
<keyword evidence="9" id="KW-1185">Reference proteome</keyword>
<evidence type="ECO:0000256" key="6">
    <source>
        <dbReference type="ARBA" id="ARBA00035289"/>
    </source>
</evidence>
<evidence type="ECO:0000256" key="7">
    <source>
        <dbReference type="SAM" id="MobiDB-lite"/>
    </source>
</evidence>
<evidence type="ECO:0000256" key="4">
    <source>
        <dbReference type="ARBA" id="ARBA00023128"/>
    </source>
</evidence>
<dbReference type="EMBL" id="JAYKXH010000010">
    <property type="protein sequence ID" value="KAK7155322.1"/>
    <property type="molecule type" value="Genomic_DNA"/>
</dbReference>
<dbReference type="GO" id="GO:0032543">
    <property type="term" value="P:mitochondrial translation"/>
    <property type="evidence" value="ECO:0007669"/>
    <property type="project" value="TreeGrafter"/>
</dbReference>
<evidence type="ECO:0000313" key="9">
    <source>
        <dbReference type="Proteomes" id="UP001364617"/>
    </source>
</evidence>
<proteinExistence type="inferred from homology"/>
<sequence length="252" mass="30173">MAAAVTSRLTTAICRQFQRFVTVSSHTQPQYATQALSKFHSCQQRQMYDSWWFRSPINNRALHTSCVRKGLEEFFDLPENWGELTVKSGAPWTAKQLRMKSNEDLHKLWYVLLKEKNMLLTLEQEGKRQCVQMPSPERIKKVEKSIMRLDTIVKEREDALRLLQTGQEKARPGAWRRNVFGKTFWYRFKEHPIPWHLNSRYKRRRFFEPLHVAPYTRLSLEKYLKDKMRKEKKEKRNEKKLSAMFPKKTAHA</sequence>
<dbReference type="SUPFAM" id="SSF46561">
    <property type="entry name" value="Ribosomal protein L29 (L29p)"/>
    <property type="match status" value="1"/>
</dbReference>
<organism evidence="8 9">
    <name type="scientific">Phoxinus phoxinus</name>
    <name type="common">Eurasian minnow</name>
    <dbReference type="NCBI Taxonomy" id="58324"/>
    <lineage>
        <taxon>Eukaryota</taxon>
        <taxon>Metazoa</taxon>
        <taxon>Chordata</taxon>
        <taxon>Craniata</taxon>
        <taxon>Vertebrata</taxon>
        <taxon>Euteleostomi</taxon>
        <taxon>Actinopterygii</taxon>
        <taxon>Neopterygii</taxon>
        <taxon>Teleostei</taxon>
        <taxon>Ostariophysi</taxon>
        <taxon>Cypriniformes</taxon>
        <taxon>Leuciscidae</taxon>
        <taxon>Phoxininae</taxon>
        <taxon>Phoxinus</taxon>
    </lineage>
</organism>
<evidence type="ECO:0000256" key="2">
    <source>
        <dbReference type="ARBA" id="ARBA00009254"/>
    </source>
</evidence>
<dbReference type="Gene3D" id="6.10.330.20">
    <property type="match status" value="1"/>
</dbReference>
<comment type="similarity">
    <text evidence="2">Belongs to the universal ribosomal protein uL29 family.</text>
</comment>
<evidence type="ECO:0000256" key="3">
    <source>
        <dbReference type="ARBA" id="ARBA00022980"/>
    </source>
</evidence>
<protein>
    <recommendedName>
        <fullName evidence="6">Large ribosomal subunit protein uL29m</fullName>
    </recommendedName>
</protein>
<dbReference type="PANTHER" id="PTHR21183">
    <property type="entry name" value="RIBOSOMAL PROTEIN L47, MITOCHONDRIAL-RELATED"/>
    <property type="match status" value="1"/>
</dbReference>
<dbReference type="GO" id="GO:0005762">
    <property type="term" value="C:mitochondrial large ribosomal subunit"/>
    <property type="evidence" value="ECO:0007669"/>
    <property type="project" value="TreeGrafter"/>
</dbReference>
<dbReference type="PANTHER" id="PTHR21183:SF18">
    <property type="entry name" value="LARGE RIBOSOMAL SUBUNIT PROTEIN UL29M"/>
    <property type="match status" value="1"/>
</dbReference>
<accession>A0AAN9H912</accession>
<keyword evidence="5" id="KW-0687">Ribonucleoprotein</keyword>
<name>A0AAN9H912_9TELE</name>
<dbReference type="InterPro" id="IPR038340">
    <property type="entry name" value="MRP-L47_sf"/>
</dbReference>
<comment type="subcellular location">
    <subcellularLocation>
        <location evidence="1">Mitochondrion</location>
    </subcellularLocation>
</comment>
<dbReference type="Proteomes" id="UP001364617">
    <property type="component" value="Unassembled WGS sequence"/>
</dbReference>
<dbReference type="InterPro" id="IPR010729">
    <property type="entry name" value="Ribosomal_uL29_mit"/>
</dbReference>
<evidence type="ECO:0000313" key="8">
    <source>
        <dbReference type="EMBL" id="KAK7155322.1"/>
    </source>
</evidence>
<comment type="caution">
    <text evidence="8">The sequence shown here is derived from an EMBL/GenBank/DDBJ whole genome shotgun (WGS) entry which is preliminary data.</text>
</comment>